<name>E4Y0V8_OIKDI</name>
<gene>
    <name evidence="1" type="ORF">GSOID_T00013796001</name>
</gene>
<dbReference type="AlphaFoldDB" id="E4Y0V8"/>
<dbReference type="InParanoid" id="E4Y0V8"/>
<reference evidence="1" key="1">
    <citation type="journal article" date="2010" name="Science">
        <title>Plasticity of animal genome architecture unmasked by rapid evolution of a pelagic tunicate.</title>
        <authorList>
            <person name="Denoeud F."/>
            <person name="Henriet S."/>
            <person name="Mungpakdee S."/>
            <person name="Aury J.M."/>
            <person name="Da Silva C."/>
            <person name="Brinkmann H."/>
            <person name="Mikhaleva J."/>
            <person name="Olsen L.C."/>
            <person name="Jubin C."/>
            <person name="Canestro C."/>
            <person name="Bouquet J.M."/>
            <person name="Danks G."/>
            <person name="Poulain J."/>
            <person name="Campsteijn C."/>
            <person name="Adamski M."/>
            <person name="Cross I."/>
            <person name="Yadetie F."/>
            <person name="Muffato M."/>
            <person name="Louis A."/>
            <person name="Butcher S."/>
            <person name="Tsagkogeorga G."/>
            <person name="Konrad A."/>
            <person name="Singh S."/>
            <person name="Jensen M.F."/>
            <person name="Cong E.H."/>
            <person name="Eikeseth-Otteraa H."/>
            <person name="Noel B."/>
            <person name="Anthouard V."/>
            <person name="Porcel B.M."/>
            <person name="Kachouri-Lafond R."/>
            <person name="Nishino A."/>
            <person name="Ugolini M."/>
            <person name="Chourrout P."/>
            <person name="Nishida H."/>
            <person name="Aasland R."/>
            <person name="Huzurbazar S."/>
            <person name="Westhof E."/>
            <person name="Delsuc F."/>
            <person name="Lehrach H."/>
            <person name="Reinhardt R."/>
            <person name="Weissenbach J."/>
            <person name="Roy S.W."/>
            <person name="Artiguenave F."/>
            <person name="Postlethwait J.H."/>
            <person name="Manak J.R."/>
            <person name="Thompson E.M."/>
            <person name="Jaillon O."/>
            <person name="Du Pasquier L."/>
            <person name="Boudinot P."/>
            <person name="Liberles D.A."/>
            <person name="Volff J.N."/>
            <person name="Philippe H."/>
            <person name="Lenhard B."/>
            <person name="Roest Crollius H."/>
            <person name="Wincker P."/>
            <person name="Chourrout D."/>
        </authorList>
    </citation>
    <scope>NUCLEOTIDE SEQUENCE [LARGE SCALE GENOMIC DNA]</scope>
</reference>
<evidence type="ECO:0000313" key="1">
    <source>
        <dbReference type="EMBL" id="CBY15516.1"/>
    </source>
</evidence>
<organism evidence="1">
    <name type="scientific">Oikopleura dioica</name>
    <name type="common">Tunicate</name>
    <dbReference type="NCBI Taxonomy" id="34765"/>
    <lineage>
        <taxon>Eukaryota</taxon>
        <taxon>Metazoa</taxon>
        <taxon>Chordata</taxon>
        <taxon>Tunicata</taxon>
        <taxon>Appendicularia</taxon>
        <taxon>Copelata</taxon>
        <taxon>Oikopleuridae</taxon>
        <taxon>Oikopleura</taxon>
    </lineage>
</organism>
<dbReference type="EMBL" id="FN653541">
    <property type="protein sequence ID" value="CBY15516.1"/>
    <property type="molecule type" value="Genomic_DNA"/>
</dbReference>
<protein>
    <submittedName>
        <fullName evidence="1">Uncharacterized protein</fullName>
    </submittedName>
</protein>
<sequence>MIVLHHTIPTSSRLQAAIQAATPAGFLDLAETEHRRIPTTDLDLELVSLQELQQVLLLEMRTEDRIPVEEEDGLAVIAGQIRIIATRKDSAMADDHRLHQDEVHLQLRQKLLLVLEEQSADENFFNASFL</sequence>
<proteinExistence type="predicted"/>
<dbReference type="Proteomes" id="UP000001307">
    <property type="component" value="Unassembled WGS sequence"/>
</dbReference>
<keyword evidence="2" id="KW-1185">Reference proteome</keyword>
<evidence type="ECO:0000313" key="2">
    <source>
        <dbReference type="Proteomes" id="UP000001307"/>
    </source>
</evidence>
<accession>E4Y0V8</accession>